<feature type="domain" description="CN hydrolase" evidence="10">
    <location>
        <begin position="229"/>
        <end position="471"/>
    </location>
</feature>
<evidence type="ECO:0000256" key="8">
    <source>
        <dbReference type="ARBA" id="ARBA00023315"/>
    </source>
</evidence>
<dbReference type="EC" id="2.3.1.269" evidence="9"/>
<dbReference type="SUPFAM" id="SSF56317">
    <property type="entry name" value="Carbon-nitrogen hydrolase"/>
    <property type="match status" value="1"/>
</dbReference>
<keyword evidence="9" id="KW-0997">Cell inner membrane</keyword>
<dbReference type="InterPro" id="IPR036526">
    <property type="entry name" value="C-N_Hydrolase_sf"/>
</dbReference>
<keyword evidence="7 9" id="KW-0472">Membrane</keyword>
<dbReference type="KEGG" id="pca:Pcar_1236"/>
<dbReference type="STRING" id="338963.Pcar_1236"/>
<keyword evidence="6 9" id="KW-1133">Transmembrane helix</keyword>
<dbReference type="AlphaFoldDB" id="Q3A572"/>
<feature type="transmembrane region" description="Helical" evidence="9">
    <location>
        <begin position="190"/>
        <end position="209"/>
    </location>
</feature>
<dbReference type="RefSeq" id="WP_011340959.1">
    <property type="nucleotide sequence ID" value="NC_007498.2"/>
</dbReference>
<feature type="transmembrane region" description="Helical" evidence="9">
    <location>
        <begin position="484"/>
        <end position="501"/>
    </location>
</feature>
<dbReference type="CDD" id="cd07571">
    <property type="entry name" value="ALP_N-acyl_transferase"/>
    <property type="match status" value="1"/>
</dbReference>
<evidence type="ECO:0000256" key="7">
    <source>
        <dbReference type="ARBA" id="ARBA00023136"/>
    </source>
</evidence>
<feature type="transmembrane region" description="Helical" evidence="9">
    <location>
        <begin position="83"/>
        <end position="103"/>
    </location>
</feature>
<comment type="pathway">
    <text evidence="9">Protein modification; lipoprotein biosynthesis (N-acyl transfer).</text>
</comment>
<keyword evidence="5 9" id="KW-0812">Transmembrane</keyword>
<dbReference type="Proteomes" id="UP000002534">
    <property type="component" value="Chromosome"/>
</dbReference>
<dbReference type="Pfam" id="PF00795">
    <property type="entry name" value="CN_hydrolase"/>
    <property type="match status" value="1"/>
</dbReference>
<dbReference type="GO" id="GO:0016410">
    <property type="term" value="F:N-acyltransferase activity"/>
    <property type="evidence" value="ECO:0007669"/>
    <property type="project" value="UniProtKB-UniRule"/>
</dbReference>
<dbReference type="EMBL" id="CP000142">
    <property type="protein sequence ID" value="ABA88485.1"/>
    <property type="molecule type" value="Genomic_DNA"/>
</dbReference>
<evidence type="ECO:0000256" key="2">
    <source>
        <dbReference type="ARBA" id="ARBA00010065"/>
    </source>
</evidence>
<evidence type="ECO:0000256" key="3">
    <source>
        <dbReference type="ARBA" id="ARBA00022475"/>
    </source>
</evidence>
<evidence type="ECO:0000256" key="4">
    <source>
        <dbReference type="ARBA" id="ARBA00022679"/>
    </source>
</evidence>
<reference evidence="11 12" key="2">
    <citation type="journal article" date="2012" name="BMC Genomics">
        <title>The genome of Pelobacter carbinolicus reveals surprising metabolic capabilities and physiological features.</title>
        <authorList>
            <person name="Aklujkar M."/>
            <person name="Haveman S.A."/>
            <person name="Didonato R.Jr."/>
            <person name="Chertkov O."/>
            <person name="Han C.S."/>
            <person name="Land M.L."/>
            <person name="Brown P."/>
            <person name="Lovley D.R."/>
        </authorList>
    </citation>
    <scope>NUCLEOTIDE SEQUENCE [LARGE SCALE GENOMIC DNA]</scope>
    <source>
        <strain evidence="12">DSM 2380 / NBRC 103641 / GraBd1</strain>
    </source>
</reference>
<gene>
    <name evidence="9 11" type="primary">lnt</name>
    <name evidence="11" type="ordered locus">Pcar_1236</name>
</gene>
<dbReference type="PANTHER" id="PTHR38686">
    <property type="entry name" value="APOLIPOPROTEIN N-ACYLTRANSFERASE"/>
    <property type="match status" value="1"/>
</dbReference>
<proteinExistence type="inferred from homology"/>
<sequence>MKLRLPDTELLWAFLSGVLLALSFPRPDIAAMAWLGLVPLLLVCSRRPFACGVAAGVGFFGPVLYWLNIVMTSYGQLPPVLSGVAYLLLIGYLASFFGAAIWAAKRFEQRLGLSLALTLPILWVALEFLRSFLLTGFPWATLGYSQQSLLPLIQSADLFGPYGLSYLLILSNATLALLIQFVCRRASRPFPYLAVTLTLALAGGFYVYGNYRLAHHPDHRQETLATVLAQGNIDQSLKWNPAFQWRTIDIYKRLSLQHQEQSAELIVWPESAVPFFYQQPGVLSEQVRQVAAGSKAWLLFGSPAFEDINRQRHYLNSAFLLSPEGEDLGRSDKVHLVPFGEYVPLKTFLPFIDKLVVGIGDFSPGSVSPLPMNGHKIGVLVCFEGIFPELARDYVRRGSDLLVNITNDAWFGRSSAPYQHLAMTRFRAVENRIWLARAANTGISALIAPSGRITSRTPLFERTALSGMVGLGAAPTVYNRLGDVFPAACGFVSLVWLFLAWRRDRK</sequence>
<dbReference type="GO" id="GO:0042158">
    <property type="term" value="P:lipoprotein biosynthetic process"/>
    <property type="evidence" value="ECO:0007669"/>
    <property type="project" value="UniProtKB-UniRule"/>
</dbReference>
<feature type="transmembrane region" description="Helical" evidence="9">
    <location>
        <begin position="115"/>
        <end position="139"/>
    </location>
</feature>
<comment type="function">
    <text evidence="9">Catalyzes the phospholipid dependent N-acylation of the N-terminal cysteine of apolipoprotein, the last step in lipoprotein maturation.</text>
</comment>
<keyword evidence="11" id="KW-0449">Lipoprotein</keyword>
<name>Q3A572_SYNC1</name>
<dbReference type="InterPro" id="IPR045378">
    <property type="entry name" value="LNT_N"/>
</dbReference>
<dbReference type="HAMAP" id="MF_01148">
    <property type="entry name" value="Lnt"/>
    <property type="match status" value="1"/>
</dbReference>
<dbReference type="UniPathway" id="UPA00666"/>
<evidence type="ECO:0000313" key="12">
    <source>
        <dbReference type="Proteomes" id="UP000002534"/>
    </source>
</evidence>
<reference evidence="12" key="1">
    <citation type="submission" date="2005-10" db="EMBL/GenBank/DDBJ databases">
        <title>Complete sequence of Pelobacter carbinolicus DSM 2380.</title>
        <authorList>
            <person name="Copeland A."/>
            <person name="Lucas S."/>
            <person name="Lapidus A."/>
            <person name="Barry K."/>
            <person name="Detter J.C."/>
            <person name="Glavina T."/>
            <person name="Hammon N."/>
            <person name="Israni S."/>
            <person name="Pitluck S."/>
            <person name="Chertkov O."/>
            <person name="Schmutz J."/>
            <person name="Larimer F."/>
            <person name="Land M."/>
            <person name="Kyrpides N."/>
            <person name="Ivanova N."/>
            <person name="Richardson P."/>
        </authorList>
    </citation>
    <scope>NUCLEOTIDE SEQUENCE [LARGE SCALE GENOMIC DNA]</scope>
    <source>
        <strain evidence="12">DSM 2380 / NBRC 103641 / GraBd1</strain>
    </source>
</reference>
<dbReference type="OrthoDB" id="9804277at2"/>
<dbReference type="HOGENOM" id="CLU_019563_1_2_7"/>
<dbReference type="PROSITE" id="PS50263">
    <property type="entry name" value="CN_HYDROLASE"/>
    <property type="match status" value="1"/>
</dbReference>
<feature type="transmembrane region" description="Helical" evidence="9">
    <location>
        <begin position="159"/>
        <end position="183"/>
    </location>
</feature>
<dbReference type="Pfam" id="PF20154">
    <property type="entry name" value="LNT_N"/>
    <property type="match status" value="1"/>
</dbReference>
<evidence type="ECO:0000256" key="5">
    <source>
        <dbReference type="ARBA" id="ARBA00022692"/>
    </source>
</evidence>
<dbReference type="InterPro" id="IPR003010">
    <property type="entry name" value="C-N_Hydrolase"/>
</dbReference>
<organism evidence="11 12">
    <name type="scientific">Syntrophotalea carbinolica (strain DSM 2380 / NBRC 103641 / GraBd1)</name>
    <name type="common">Pelobacter carbinolicus</name>
    <dbReference type="NCBI Taxonomy" id="338963"/>
    <lineage>
        <taxon>Bacteria</taxon>
        <taxon>Pseudomonadati</taxon>
        <taxon>Thermodesulfobacteriota</taxon>
        <taxon>Desulfuromonadia</taxon>
        <taxon>Desulfuromonadales</taxon>
        <taxon>Syntrophotaleaceae</taxon>
        <taxon>Syntrophotalea</taxon>
    </lineage>
</organism>
<feature type="transmembrane region" description="Helical" evidence="9">
    <location>
        <begin position="49"/>
        <end position="71"/>
    </location>
</feature>
<comment type="subcellular location">
    <subcellularLocation>
        <location evidence="9">Cell inner membrane</location>
        <topology evidence="9">Multi-pass membrane protein</topology>
    </subcellularLocation>
    <subcellularLocation>
        <location evidence="1">Cell membrane</location>
        <topology evidence="1">Multi-pass membrane protein</topology>
    </subcellularLocation>
</comment>
<evidence type="ECO:0000256" key="6">
    <source>
        <dbReference type="ARBA" id="ARBA00022989"/>
    </source>
</evidence>
<dbReference type="eggNOG" id="COG0815">
    <property type="taxonomic scope" value="Bacteria"/>
</dbReference>
<dbReference type="InterPro" id="IPR004563">
    <property type="entry name" value="Apolipo_AcylTrfase"/>
</dbReference>
<comment type="similarity">
    <text evidence="2 9">Belongs to the CN hydrolase family. Apolipoprotein N-acyltransferase subfamily.</text>
</comment>
<keyword evidence="3 9" id="KW-1003">Cell membrane</keyword>
<feature type="transmembrane region" description="Helical" evidence="9">
    <location>
        <begin position="12"/>
        <end position="37"/>
    </location>
</feature>
<evidence type="ECO:0000256" key="1">
    <source>
        <dbReference type="ARBA" id="ARBA00004651"/>
    </source>
</evidence>
<evidence type="ECO:0000259" key="10">
    <source>
        <dbReference type="PROSITE" id="PS50263"/>
    </source>
</evidence>
<evidence type="ECO:0000313" key="11">
    <source>
        <dbReference type="EMBL" id="ABA88485.1"/>
    </source>
</evidence>
<dbReference type="Gene3D" id="3.60.110.10">
    <property type="entry name" value="Carbon-nitrogen hydrolase"/>
    <property type="match status" value="1"/>
</dbReference>
<keyword evidence="4 9" id="KW-0808">Transferase</keyword>
<protein>
    <recommendedName>
        <fullName evidence="9">Apolipoprotein N-acyltransferase</fullName>
        <shortName evidence="9">ALP N-acyltransferase</shortName>
        <ecNumber evidence="9">2.3.1.269</ecNumber>
    </recommendedName>
</protein>
<keyword evidence="8 9" id="KW-0012">Acyltransferase</keyword>
<dbReference type="NCBIfam" id="TIGR00546">
    <property type="entry name" value="lnt"/>
    <property type="match status" value="1"/>
</dbReference>
<accession>Q3A572</accession>
<dbReference type="PANTHER" id="PTHR38686:SF1">
    <property type="entry name" value="APOLIPOPROTEIN N-ACYLTRANSFERASE"/>
    <property type="match status" value="1"/>
</dbReference>
<evidence type="ECO:0000256" key="9">
    <source>
        <dbReference type="HAMAP-Rule" id="MF_01148"/>
    </source>
</evidence>
<dbReference type="GO" id="GO:0005886">
    <property type="term" value="C:plasma membrane"/>
    <property type="evidence" value="ECO:0007669"/>
    <property type="project" value="UniProtKB-SubCell"/>
</dbReference>
<keyword evidence="12" id="KW-1185">Reference proteome</keyword>
<comment type="catalytic activity">
    <reaction evidence="9">
        <text>N-terminal S-1,2-diacyl-sn-glyceryl-L-cysteinyl-[lipoprotein] + a glycerophospholipid = N-acyl-S-1,2-diacyl-sn-glyceryl-L-cysteinyl-[lipoprotein] + a 2-acyl-sn-glycero-3-phospholipid + H(+)</text>
        <dbReference type="Rhea" id="RHEA:48228"/>
        <dbReference type="Rhea" id="RHEA-COMP:14681"/>
        <dbReference type="Rhea" id="RHEA-COMP:14684"/>
        <dbReference type="ChEBI" id="CHEBI:15378"/>
        <dbReference type="ChEBI" id="CHEBI:136912"/>
        <dbReference type="ChEBI" id="CHEBI:140656"/>
        <dbReference type="ChEBI" id="CHEBI:140657"/>
        <dbReference type="ChEBI" id="CHEBI:140660"/>
        <dbReference type="EC" id="2.3.1.269"/>
    </reaction>
</comment>